<dbReference type="EMBL" id="JACBYR010000001">
    <property type="protein sequence ID" value="NYE84406.1"/>
    <property type="molecule type" value="Genomic_DNA"/>
</dbReference>
<keyword evidence="3" id="KW-1185">Reference proteome</keyword>
<evidence type="ECO:0000259" key="1">
    <source>
        <dbReference type="Pfam" id="PF01738"/>
    </source>
</evidence>
<sequence length="247" mass="26368">MTSVSAAAASTSDVSTSAVSTVTVPAGDGQTFQAYVSRPAHPNGRAIVILQEIFGVTHAIREVADQYADEGYLALAPDLFWRIRPGIELSHSKEDIALAFDALKQFDESLAVQDIALVVEHVRDELGADAPVAVLGMCLGGKLAYLCAARIDVDAAVSFYGVGIEKNLDEADKVSCPLLLHIGARDNYIDAMAREQIAHTLATRPGVDLHVYEQAGHGFYTREASTSRETAHARTTAFLDASLGSRP</sequence>
<name>A0A7Y9LPQ9_9BURK</name>
<reference evidence="2 3" key="1">
    <citation type="submission" date="2020-07" db="EMBL/GenBank/DDBJ databases">
        <title>Genomic Encyclopedia of Type Strains, Phase IV (KMG-V): Genome sequencing to study the core and pangenomes of soil and plant-associated prokaryotes.</title>
        <authorList>
            <person name="Whitman W."/>
        </authorList>
    </citation>
    <scope>NUCLEOTIDE SEQUENCE [LARGE SCALE GENOMIC DNA]</scope>
    <source>
        <strain evidence="2 3">SAS40</strain>
    </source>
</reference>
<keyword evidence="2" id="KW-0378">Hydrolase</keyword>
<dbReference type="AlphaFoldDB" id="A0A7Y9LPQ9"/>
<dbReference type="SUPFAM" id="SSF53474">
    <property type="entry name" value="alpha/beta-Hydrolases"/>
    <property type="match status" value="1"/>
</dbReference>
<dbReference type="Proteomes" id="UP000542125">
    <property type="component" value="Unassembled WGS sequence"/>
</dbReference>
<dbReference type="InterPro" id="IPR029058">
    <property type="entry name" value="AB_hydrolase_fold"/>
</dbReference>
<proteinExistence type="predicted"/>
<comment type="caution">
    <text evidence="2">The sequence shown here is derived from an EMBL/GenBank/DDBJ whole genome shotgun (WGS) entry which is preliminary data.</text>
</comment>
<protein>
    <submittedName>
        <fullName evidence="2">Carboxymethylenebutenolidase</fullName>
        <ecNumber evidence="2">3.1.1.45</ecNumber>
    </submittedName>
</protein>
<gene>
    <name evidence="2" type="ORF">FHW18_003677</name>
</gene>
<feature type="domain" description="Dienelactone hydrolase" evidence="1">
    <location>
        <begin position="32"/>
        <end position="233"/>
    </location>
</feature>
<dbReference type="PANTHER" id="PTHR46623:SF6">
    <property type="entry name" value="ALPHA_BETA-HYDROLASES SUPERFAMILY PROTEIN"/>
    <property type="match status" value="1"/>
</dbReference>
<dbReference type="GO" id="GO:0008806">
    <property type="term" value="F:carboxymethylenebutenolidase activity"/>
    <property type="evidence" value="ECO:0007669"/>
    <property type="project" value="UniProtKB-EC"/>
</dbReference>
<dbReference type="PANTHER" id="PTHR46623">
    <property type="entry name" value="CARBOXYMETHYLENEBUTENOLIDASE-RELATED"/>
    <property type="match status" value="1"/>
</dbReference>
<dbReference type="Pfam" id="PF01738">
    <property type="entry name" value="DLH"/>
    <property type="match status" value="1"/>
</dbReference>
<dbReference type="EC" id="3.1.1.45" evidence="2"/>
<organism evidence="2 3">
    <name type="scientific">Pigmentiphaga litoralis</name>
    <dbReference type="NCBI Taxonomy" id="516702"/>
    <lineage>
        <taxon>Bacteria</taxon>
        <taxon>Pseudomonadati</taxon>
        <taxon>Pseudomonadota</taxon>
        <taxon>Betaproteobacteria</taxon>
        <taxon>Burkholderiales</taxon>
        <taxon>Alcaligenaceae</taxon>
        <taxon>Pigmentiphaga</taxon>
    </lineage>
</organism>
<dbReference type="InterPro" id="IPR051049">
    <property type="entry name" value="Dienelactone_hydrolase-like"/>
</dbReference>
<dbReference type="InterPro" id="IPR002925">
    <property type="entry name" value="Dienelactn_hydro"/>
</dbReference>
<accession>A0A7Y9LPQ9</accession>
<evidence type="ECO:0000313" key="2">
    <source>
        <dbReference type="EMBL" id="NYE84406.1"/>
    </source>
</evidence>
<evidence type="ECO:0000313" key="3">
    <source>
        <dbReference type="Proteomes" id="UP000542125"/>
    </source>
</evidence>
<dbReference type="Gene3D" id="3.40.50.1820">
    <property type="entry name" value="alpha/beta hydrolase"/>
    <property type="match status" value="1"/>
</dbReference>
<dbReference type="RefSeq" id="WP_179588092.1">
    <property type="nucleotide sequence ID" value="NZ_JACBYR010000001.1"/>
</dbReference>